<accession>A0A921S625</accession>
<gene>
    <name evidence="1" type="ORF">BDA96_01G483600</name>
</gene>
<reference evidence="1" key="1">
    <citation type="journal article" date="2019" name="BMC Genomics">
        <title>A new reference genome for Sorghum bicolor reveals high levels of sequence similarity between sweet and grain genotypes: implications for the genetics of sugar metabolism.</title>
        <authorList>
            <person name="Cooper E.A."/>
            <person name="Brenton Z.W."/>
            <person name="Flinn B.S."/>
            <person name="Jenkins J."/>
            <person name="Shu S."/>
            <person name="Flowers D."/>
            <person name="Luo F."/>
            <person name="Wang Y."/>
            <person name="Xia P."/>
            <person name="Barry K."/>
            <person name="Daum C."/>
            <person name="Lipzen A."/>
            <person name="Yoshinaga Y."/>
            <person name="Schmutz J."/>
            <person name="Saski C."/>
            <person name="Vermerris W."/>
            <person name="Kresovich S."/>
        </authorList>
    </citation>
    <scope>NUCLEOTIDE SEQUENCE</scope>
</reference>
<sequence length="57" mass="6998">MCLICSHNKNHCLSFYHYRYFSDESIAHPMFLLRNQFLVLYLWKSSVKYSACIWYLI</sequence>
<dbReference type="Proteomes" id="UP000807115">
    <property type="component" value="Chromosome 1"/>
</dbReference>
<evidence type="ECO:0000313" key="1">
    <source>
        <dbReference type="EMBL" id="KAG0552141.1"/>
    </source>
</evidence>
<evidence type="ECO:0000313" key="2">
    <source>
        <dbReference type="Proteomes" id="UP000807115"/>
    </source>
</evidence>
<name>A0A921S625_SORBI</name>
<organism evidence="1 2">
    <name type="scientific">Sorghum bicolor</name>
    <name type="common">Sorghum</name>
    <name type="synonym">Sorghum vulgare</name>
    <dbReference type="NCBI Taxonomy" id="4558"/>
    <lineage>
        <taxon>Eukaryota</taxon>
        <taxon>Viridiplantae</taxon>
        <taxon>Streptophyta</taxon>
        <taxon>Embryophyta</taxon>
        <taxon>Tracheophyta</taxon>
        <taxon>Spermatophyta</taxon>
        <taxon>Magnoliopsida</taxon>
        <taxon>Liliopsida</taxon>
        <taxon>Poales</taxon>
        <taxon>Poaceae</taxon>
        <taxon>PACMAD clade</taxon>
        <taxon>Panicoideae</taxon>
        <taxon>Andropogonodae</taxon>
        <taxon>Andropogoneae</taxon>
        <taxon>Sorghinae</taxon>
        <taxon>Sorghum</taxon>
    </lineage>
</organism>
<protein>
    <submittedName>
        <fullName evidence="1">Uncharacterized protein</fullName>
    </submittedName>
</protein>
<reference evidence="1" key="2">
    <citation type="submission" date="2020-10" db="EMBL/GenBank/DDBJ databases">
        <authorList>
            <person name="Cooper E.A."/>
            <person name="Brenton Z.W."/>
            <person name="Flinn B.S."/>
            <person name="Jenkins J."/>
            <person name="Shu S."/>
            <person name="Flowers D."/>
            <person name="Luo F."/>
            <person name="Wang Y."/>
            <person name="Xia P."/>
            <person name="Barry K."/>
            <person name="Daum C."/>
            <person name="Lipzen A."/>
            <person name="Yoshinaga Y."/>
            <person name="Schmutz J."/>
            <person name="Saski C."/>
            <person name="Vermerris W."/>
            <person name="Kresovich S."/>
        </authorList>
    </citation>
    <scope>NUCLEOTIDE SEQUENCE</scope>
</reference>
<dbReference type="EMBL" id="CM027680">
    <property type="protein sequence ID" value="KAG0552141.1"/>
    <property type="molecule type" value="Genomic_DNA"/>
</dbReference>
<dbReference type="AlphaFoldDB" id="A0A921S625"/>
<proteinExistence type="predicted"/>
<comment type="caution">
    <text evidence="1">The sequence shown here is derived from an EMBL/GenBank/DDBJ whole genome shotgun (WGS) entry which is preliminary data.</text>
</comment>